<protein>
    <recommendedName>
        <fullName evidence="2">Azaphilone pigments biosynthesis cluster protein L N-terminal domain-containing protein</fullName>
    </recommendedName>
</protein>
<dbReference type="InterPro" id="IPR031348">
    <property type="entry name" value="PigL_N"/>
</dbReference>
<reference evidence="3" key="1">
    <citation type="submission" date="2021-09" db="EMBL/GenBank/DDBJ databases">
        <title>A high-quality genome of the endoparasitic fungus Hirsutella rhossiliensis with a comparison of Hirsutella genomes reveals transposable elements contributing to genome size variation.</title>
        <authorList>
            <person name="Lin R."/>
            <person name="Jiao Y."/>
            <person name="Sun X."/>
            <person name="Ling J."/>
            <person name="Xie B."/>
            <person name="Cheng X."/>
        </authorList>
    </citation>
    <scope>NUCLEOTIDE SEQUENCE</scope>
    <source>
        <strain evidence="3">HR02</strain>
    </source>
</reference>
<dbReference type="EMBL" id="JAIZPD010000002">
    <property type="protein sequence ID" value="KAH0966848.1"/>
    <property type="molecule type" value="Genomic_DNA"/>
</dbReference>
<evidence type="ECO:0000313" key="4">
    <source>
        <dbReference type="Proteomes" id="UP000824596"/>
    </source>
</evidence>
<evidence type="ECO:0000313" key="3">
    <source>
        <dbReference type="EMBL" id="KAH0966848.1"/>
    </source>
</evidence>
<evidence type="ECO:0000256" key="1">
    <source>
        <dbReference type="SAM" id="MobiDB-lite"/>
    </source>
</evidence>
<comment type="caution">
    <text evidence="3">The sequence shown here is derived from an EMBL/GenBank/DDBJ whole genome shotgun (WGS) entry which is preliminary data.</text>
</comment>
<name>A0A9P8N245_9HYPO</name>
<accession>A0A9P8N245</accession>
<feature type="region of interest" description="Disordered" evidence="1">
    <location>
        <begin position="565"/>
        <end position="590"/>
    </location>
</feature>
<dbReference type="Gene3D" id="1.25.40.10">
    <property type="entry name" value="Tetratricopeptide repeat domain"/>
    <property type="match status" value="1"/>
</dbReference>
<organism evidence="3 4">
    <name type="scientific">Hirsutella rhossiliensis</name>
    <dbReference type="NCBI Taxonomy" id="111463"/>
    <lineage>
        <taxon>Eukaryota</taxon>
        <taxon>Fungi</taxon>
        <taxon>Dikarya</taxon>
        <taxon>Ascomycota</taxon>
        <taxon>Pezizomycotina</taxon>
        <taxon>Sordariomycetes</taxon>
        <taxon>Hypocreomycetidae</taxon>
        <taxon>Hypocreales</taxon>
        <taxon>Ophiocordycipitaceae</taxon>
        <taxon>Hirsutella</taxon>
    </lineage>
</organism>
<feature type="region of interest" description="Disordered" evidence="1">
    <location>
        <begin position="607"/>
        <end position="628"/>
    </location>
</feature>
<dbReference type="OrthoDB" id="4926256at2759"/>
<feature type="compositionally biased region" description="Low complexity" evidence="1">
    <location>
        <begin position="614"/>
        <end position="628"/>
    </location>
</feature>
<dbReference type="SUPFAM" id="SSF81901">
    <property type="entry name" value="HCP-like"/>
    <property type="match status" value="1"/>
</dbReference>
<dbReference type="AlphaFoldDB" id="A0A9P8N245"/>
<sequence>MDPLSITASAVALIQAAGTVATTLRSVVRSLRTVDSRLTVLCKELSDLTGFLEAIDATLRGCQKFDLGLVDDALWRQSELALANCQTTLNELALLVCKIKNSNQPKRFARKVRAAVDLNIYGDDLVMYRDRIHQSNSALQTMLHAINVSLSVKNNASQDLILRELDRLEASINEALHTSSRPVGGFYNSDNGSSDARFGRNLRRLAEAAKHFHNAASSTAGTVRSDSSEAPWQSYPGAEMSLFGDFSVSRRERVEEFLRRQSVRSPEPVARQPPPSTPMSNMYRAATTASNNAPEMPVRTSNIDEEEEDDDAELERAFLDGLRELAKASFKDRNYDKAIRFLQEAMTRDIEPGEASHEYRQMQIELALCYLCQGKWRLAAPLVIKLAGPKARHDLAVYNLLHALALGYLSEYSFDDALATCKQALLGKKRLCKSGDVEWNEYWETLGLYATIFDVTGDCIRAEVFRLKLPADFAYVHPASEVIFIRFRTGLLQSIFGDDGVVLRTGYAHAGIAELDGGTSEDRDDQRQGLSRRLTANYDANCFTLRQKLSQDEKYQIDTAKEVVAVDSQPPNDADDEFSPASTPQESPLRRRLSRFFLAKRRRPADSEDTLVNSSKSESPLSDSSHSALSPTRLRWFKGDMGFQMKKPKNLLTKKPYRFRTIPTVQLEKRDVLSLHTHPR</sequence>
<dbReference type="Pfam" id="PF17111">
    <property type="entry name" value="PigL_N"/>
    <property type="match status" value="1"/>
</dbReference>
<dbReference type="Proteomes" id="UP000824596">
    <property type="component" value="Unassembled WGS sequence"/>
</dbReference>
<feature type="domain" description="Azaphilone pigments biosynthesis cluster protein L N-terminal" evidence="2">
    <location>
        <begin position="1"/>
        <end position="155"/>
    </location>
</feature>
<evidence type="ECO:0000259" key="2">
    <source>
        <dbReference type="Pfam" id="PF17111"/>
    </source>
</evidence>
<dbReference type="RefSeq" id="XP_044724361.1">
    <property type="nucleotide sequence ID" value="XM_044860728.1"/>
</dbReference>
<feature type="region of interest" description="Disordered" evidence="1">
    <location>
        <begin position="259"/>
        <end position="310"/>
    </location>
</feature>
<dbReference type="InterPro" id="IPR011990">
    <property type="entry name" value="TPR-like_helical_dom_sf"/>
</dbReference>
<proteinExistence type="predicted"/>
<gene>
    <name evidence="3" type="ORF">HRG_02257</name>
</gene>
<keyword evidence="4" id="KW-1185">Reference proteome</keyword>
<dbReference type="GeneID" id="68351386"/>